<sequence>MRMQPLEIKRIIGGVLVFVLILSNLLVPAGVFAEDDLGPIGGGGGGDGGGFGLGSLAGGIGGLLSSGGASCGGFGAGGILGSLFGDALGKVGDIFGGFLGGVGGGGLGGLVGGVVGGALGGIIGGIAGSEVPVKDSIVRNETQRIRTNTGEIVKKECILDPIWKGITAVLLKTLGSRIISWIQESDVGFIQNYEAEFRKIENKHSSEFAENIAKTQMGNNINPYVNDILIQAQPGQNKLFEVFTCKVPALNDGSFNQDFRNGGWETLTKKMTYSACNVEGATILALEERSVQAQSKVGAEVVKIEANRGNRGYGVEKKENCQMDETTGNEICTTETETRTSGETIADLVNRIFGSGIDWVINADEVQEALTAAIMFLIDTLVTTSSGPDGAGVFAPSLSAAVTSSPGIFSESTLMVQLNTQIARADKGIEIIDTRFSEALTAIYAEVRAIFTLRAKVADLTARIAAATDPGIIATLTAELGSTNALIDSALVRLSAAKAKLAAAVSDKENIASTRAGLLFLRSKLLSTTSIEDVGLIATYVLNLADDLNIFFEIAGIAVTAGITGTADIKISTINQIDSTNAMGGRAITHSNSFEAGVLSLGSVPSLTAQVPVVNAKEIELVGVLATLSSIRATLSSATETEPIRTASISATDTNRLATQKLFEVDKLIANAIAAFTP</sequence>
<reference evidence="1 2" key="1">
    <citation type="journal article" date="2016" name="Nat. Commun.">
        <title>Thousands of microbial genomes shed light on interconnected biogeochemical processes in an aquifer system.</title>
        <authorList>
            <person name="Anantharaman K."/>
            <person name="Brown C.T."/>
            <person name="Hug L.A."/>
            <person name="Sharon I."/>
            <person name="Castelle C.J."/>
            <person name="Probst A.J."/>
            <person name="Thomas B.C."/>
            <person name="Singh A."/>
            <person name="Wilkins M.J."/>
            <person name="Karaoz U."/>
            <person name="Brodie E.L."/>
            <person name="Williams K.H."/>
            <person name="Hubbard S.S."/>
            <person name="Banfield J.F."/>
        </authorList>
    </citation>
    <scope>NUCLEOTIDE SEQUENCE [LARGE SCALE GENOMIC DNA]</scope>
</reference>
<dbReference type="AlphaFoldDB" id="A0A1G2K8W9"/>
<organism evidence="1 2">
    <name type="scientific">Candidatus Sungbacteria bacterium RIFCSPHIGHO2_01_FULL_50_25</name>
    <dbReference type="NCBI Taxonomy" id="1802265"/>
    <lineage>
        <taxon>Bacteria</taxon>
        <taxon>Candidatus Sungiibacteriota</taxon>
    </lineage>
</organism>
<dbReference type="Proteomes" id="UP000178574">
    <property type="component" value="Unassembled WGS sequence"/>
</dbReference>
<proteinExistence type="predicted"/>
<dbReference type="EMBL" id="MHQD01000026">
    <property type="protein sequence ID" value="OGZ95904.1"/>
    <property type="molecule type" value="Genomic_DNA"/>
</dbReference>
<comment type="caution">
    <text evidence="1">The sequence shown here is derived from an EMBL/GenBank/DDBJ whole genome shotgun (WGS) entry which is preliminary data.</text>
</comment>
<accession>A0A1G2K8W9</accession>
<protein>
    <submittedName>
        <fullName evidence="1">Uncharacterized protein</fullName>
    </submittedName>
</protein>
<evidence type="ECO:0000313" key="1">
    <source>
        <dbReference type="EMBL" id="OGZ95904.1"/>
    </source>
</evidence>
<evidence type="ECO:0000313" key="2">
    <source>
        <dbReference type="Proteomes" id="UP000178574"/>
    </source>
</evidence>
<gene>
    <name evidence="1" type="ORF">A2847_02005</name>
</gene>
<name>A0A1G2K8W9_9BACT</name>